<proteinExistence type="predicted"/>
<dbReference type="EMBL" id="LR134476">
    <property type="protein sequence ID" value="VEI13230.1"/>
    <property type="molecule type" value="Genomic_DNA"/>
</dbReference>
<dbReference type="RefSeq" id="WP_126416369.1">
    <property type="nucleotide sequence ID" value="NZ_LR134476.1"/>
</dbReference>
<reference evidence="1 2" key="1">
    <citation type="submission" date="2018-12" db="EMBL/GenBank/DDBJ databases">
        <authorList>
            <consortium name="Pathogen Informatics"/>
        </authorList>
    </citation>
    <scope>NUCLEOTIDE SEQUENCE [LARGE SCALE GENOMIC DNA]</scope>
    <source>
        <strain evidence="1 2">NCTC13354</strain>
    </source>
</reference>
<evidence type="ECO:0000313" key="1">
    <source>
        <dbReference type="EMBL" id="VEI13230.1"/>
    </source>
</evidence>
<dbReference type="AlphaFoldDB" id="A0A448PEA6"/>
<dbReference type="KEGG" id="tbw:NCTC13354_00941"/>
<gene>
    <name evidence="1" type="ORF">NCTC13354_00941</name>
</gene>
<sequence>MQPVGSPRCVHAHKGNLAITLYENGTGHFTLGNTTWDAPKPKIIALVNHIVAGLNGKSGSMRRHGPFRVYTARANEGYIGVTVTVTEMFDDDLATFEQLYRNDDFTDLPVMVEALAKHGWWEQEDGR</sequence>
<name>A0A448PEA6_9ACTO</name>
<organism evidence="1 2">
    <name type="scientific">Trueperella bialowiezensis</name>
    <dbReference type="NCBI Taxonomy" id="312285"/>
    <lineage>
        <taxon>Bacteria</taxon>
        <taxon>Bacillati</taxon>
        <taxon>Actinomycetota</taxon>
        <taxon>Actinomycetes</taxon>
        <taxon>Actinomycetales</taxon>
        <taxon>Actinomycetaceae</taxon>
        <taxon>Trueperella</taxon>
    </lineage>
</organism>
<evidence type="ECO:0000313" key="2">
    <source>
        <dbReference type="Proteomes" id="UP000269542"/>
    </source>
</evidence>
<protein>
    <submittedName>
        <fullName evidence="1">Uncharacterized protein</fullName>
    </submittedName>
</protein>
<keyword evidence="2" id="KW-1185">Reference proteome</keyword>
<accession>A0A448PEA6</accession>
<dbReference type="Proteomes" id="UP000269542">
    <property type="component" value="Chromosome"/>
</dbReference>